<dbReference type="EMBL" id="JASTZU010000063">
    <property type="protein sequence ID" value="MDL4842894.1"/>
    <property type="molecule type" value="Genomic_DNA"/>
</dbReference>
<dbReference type="Proteomes" id="UP001235343">
    <property type="component" value="Unassembled WGS sequence"/>
</dbReference>
<organism evidence="2 3">
    <name type="scientific">Aquibacillus rhizosphaerae</name>
    <dbReference type="NCBI Taxonomy" id="3051431"/>
    <lineage>
        <taxon>Bacteria</taxon>
        <taxon>Bacillati</taxon>
        <taxon>Bacillota</taxon>
        <taxon>Bacilli</taxon>
        <taxon>Bacillales</taxon>
        <taxon>Bacillaceae</taxon>
        <taxon>Aquibacillus</taxon>
    </lineage>
</organism>
<reference evidence="2 3" key="1">
    <citation type="submission" date="2023-06" db="EMBL/GenBank/DDBJ databases">
        <title>Aquibacillus rhizosphaerae LR5S19.</title>
        <authorList>
            <person name="Sun J.-Q."/>
        </authorList>
    </citation>
    <scope>NUCLEOTIDE SEQUENCE [LARGE SCALE GENOMIC DNA]</scope>
    <source>
        <strain evidence="2 3">LR5S19</strain>
    </source>
</reference>
<evidence type="ECO:0000313" key="3">
    <source>
        <dbReference type="Proteomes" id="UP001235343"/>
    </source>
</evidence>
<comment type="caution">
    <text evidence="2">The sequence shown here is derived from an EMBL/GenBank/DDBJ whole genome shotgun (WGS) entry which is preliminary data.</text>
</comment>
<gene>
    <name evidence="2" type="ORF">QQS35_20875</name>
</gene>
<dbReference type="InterPro" id="IPR016024">
    <property type="entry name" value="ARM-type_fold"/>
</dbReference>
<dbReference type="Gene3D" id="1.25.10.10">
    <property type="entry name" value="Leucine-rich Repeat Variant"/>
    <property type="match status" value="1"/>
</dbReference>
<keyword evidence="1" id="KW-1133">Transmembrane helix</keyword>
<dbReference type="InterPro" id="IPR011989">
    <property type="entry name" value="ARM-like"/>
</dbReference>
<evidence type="ECO:0008006" key="4">
    <source>
        <dbReference type="Google" id="ProtNLM"/>
    </source>
</evidence>
<protein>
    <recommendedName>
        <fullName evidence="4">HEAT repeat domain-containing protein</fullName>
    </recommendedName>
</protein>
<dbReference type="SUPFAM" id="SSF48371">
    <property type="entry name" value="ARM repeat"/>
    <property type="match status" value="1"/>
</dbReference>
<keyword evidence="1" id="KW-0812">Transmembrane</keyword>
<keyword evidence="3" id="KW-1185">Reference proteome</keyword>
<name>A0ABT7LAK1_9BACI</name>
<sequence>MDFQSKVVLIFLNVSILFLLLLFLSYLLIVKDRRTKKENEMKQINLFMDPYVKAFVFNGEIIPRTLFKQRGIYFEVLEKQLYQLYSYVNKENEKDRIDNLVQAYLLEYYQEKLKHRRLSIRMNALYYIEDFNITYFEKELMKRYRQNNYEDLSEKYQVMRVLSSNQSYDYFNFSVLDKEEHPKFIYKDMLQRFDKSYSLQYINFFSLLPMNFKKAILEWIGEVKELSKISFIEATLHDKQDEIRISALKALYHLGVVSDVNLIVEFSSSELYQERVLFARLAMIMQKQRLKSLLIQMVTDSNWFVRQAVGEAIASYSDGNIILEYILESHQDRFARDLAVQWLEVGDQVWI</sequence>
<evidence type="ECO:0000313" key="2">
    <source>
        <dbReference type="EMBL" id="MDL4842894.1"/>
    </source>
</evidence>
<proteinExistence type="predicted"/>
<dbReference type="RefSeq" id="WP_285934188.1">
    <property type="nucleotide sequence ID" value="NZ_JASTZU010000063.1"/>
</dbReference>
<evidence type="ECO:0000256" key="1">
    <source>
        <dbReference type="SAM" id="Phobius"/>
    </source>
</evidence>
<feature type="transmembrane region" description="Helical" evidence="1">
    <location>
        <begin position="6"/>
        <end position="29"/>
    </location>
</feature>
<accession>A0ABT7LAK1</accession>
<keyword evidence="1" id="KW-0472">Membrane</keyword>